<dbReference type="SUPFAM" id="SSF53335">
    <property type="entry name" value="S-adenosyl-L-methionine-dependent methyltransferases"/>
    <property type="match status" value="1"/>
</dbReference>
<dbReference type="Proteomes" id="UP000316199">
    <property type="component" value="Unassembled WGS sequence"/>
</dbReference>
<accession>A0A520S5I5</accession>
<evidence type="ECO:0000256" key="1">
    <source>
        <dbReference type="ARBA" id="ARBA00002724"/>
    </source>
</evidence>
<dbReference type="NCBIfam" id="NF008149">
    <property type="entry name" value="PRK10901.1"/>
    <property type="match status" value="1"/>
</dbReference>
<dbReference type="Gene3D" id="1.10.940.10">
    <property type="entry name" value="NusB-like"/>
    <property type="match status" value="1"/>
</dbReference>
<dbReference type="PANTHER" id="PTHR22807">
    <property type="entry name" value="NOP2 YEAST -RELATED NOL1/NOP2/FMU SUN DOMAIN-CONTAINING"/>
    <property type="match status" value="1"/>
</dbReference>
<dbReference type="Pfam" id="PF01029">
    <property type="entry name" value="NusB"/>
    <property type="match status" value="1"/>
</dbReference>
<dbReference type="InterPro" id="IPR049560">
    <property type="entry name" value="MeTrfase_RsmB-F_NOP2_cat"/>
</dbReference>
<evidence type="ECO:0000256" key="7">
    <source>
        <dbReference type="ARBA" id="ARBA00022679"/>
    </source>
</evidence>
<dbReference type="GO" id="GO:0005737">
    <property type="term" value="C:cytoplasm"/>
    <property type="evidence" value="ECO:0007669"/>
    <property type="project" value="UniProtKB-SubCell"/>
</dbReference>
<reference evidence="15 16" key="1">
    <citation type="submission" date="2019-02" db="EMBL/GenBank/DDBJ databases">
        <title>Prokaryotic population dynamics and viral predation in marine succession experiment using metagenomics: the confinement effect.</title>
        <authorList>
            <person name="Haro-Moreno J.M."/>
            <person name="Rodriguez-Valera F."/>
            <person name="Lopez-Perez M."/>
        </authorList>
    </citation>
    <scope>NUCLEOTIDE SEQUENCE [LARGE SCALE GENOMIC DNA]</scope>
    <source>
        <strain evidence="15">MED-G157</strain>
    </source>
</reference>
<evidence type="ECO:0000256" key="4">
    <source>
        <dbReference type="ARBA" id="ARBA00022490"/>
    </source>
</evidence>
<comment type="function">
    <text evidence="1">Specifically methylates the cytosine at position 967 (m5C967) of 16S rRNA.</text>
</comment>
<dbReference type="InterPro" id="IPR023267">
    <property type="entry name" value="RCMT"/>
</dbReference>
<dbReference type="Gene3D" id="3.40.50.150">
    <property type="entry name" value="Vaccinia Virus protein VP39"/>
    <property type="match status" value="1"/>
</dbReference>
<dbReference type="EC" id="2.1.1.176" evidence="3"/>
<evidence type="ECO:0000256" key="2">
    <source>
        <dbReference type="ARBA" id="ARBA00004496"/>
    </source>
</evidence>
<keyword evidence="4" id="KW-0963">Cytoplasm</keyword>
<evidence type="ECO:0000313" key="15">
    <source>
        <dbReference type="EMBL" id="RZO77743.1"/>
    </source>
</evidence>
<comment type="catalytic activity">
    <reaction evidence="12">
        <text>cytidine(967) in 16S rRNA + S-adenosyl-L-methionine = 5-methylcytidine(967) in 16S rRNA + S-adenosyl-L-homocysteine + H(+)</text>
        <dbReference type="Rhea" id="RHEA:42748"/>
        <dbReference type="Rhea" id="RHEA-COMP:10219"/>
        <dbReference type="Rhea" id="RHEA-COMP:10220"/>
        <dbReference type="ChEBI" id="CHEBI:15378"/>
        <dbReference type="ChEBI" id="CHEBI:57856"/>
        <dbReference type="ChEBI" id="CHEBI:59789"/>
        <dbReference type="ChEBI" id="CHEBI:74483"/>
        <dbReference type="ChEBI" id="CHEBI:82748"/>
        <dbReference type="EC" id="2.1.1.176"/>
    </reaction>
</comment>
<dbReference type="PROSITE" id="PS51686">
    <property type="entry name" value="SAM_MT_RSMB_NOP"/>
    <property type="match status" value="1"/>
</dbReference>
<feature type="binding site" evidence="13">
    <location>
        <position position="264"/>
    </location>
    <ligand>
        <name>S-adenosyl-L-methionine</name>
        <dbReference type="ChEBI" id="CHEBI:59789"/>
    </ligand>
</feature>
<dbReference type="AlphaFoldDB" id="A0A520S5I5"/>
<dbReference type="PRINTS" id="PR02008">
    <property type="entry name" value="RCMTFAMILY"/>
</dbReference>
<dbReference type="Pfam" id="PF22458">
    <property type="entry name" value="RsmF-B_ferredox"/>
    <property type="match status" value="1"/>
</dbReference>
<organism evidence="15 16">
    <name type="scientific">OM182 bacterium</name>
    <dbReference type="NCBI Taxonomy" id="2510334"/>
    <lineage>
        <taxon>Bacteria</taxon>
        <taxon>Pseudomonadati</taxon>
        <taxon>Pseudomonadota</taxon>
        <taxon>Gammaproteobacteria</taxon>
        <taxon>OMG group</taxon>
        <taxon>OM182 clade</taxon>
    </lineage>
</organism>
<evidence type="ECO:0000256" key="12">
    <source>
        <dbReference type="ARBA" id="ARBA00047283"/>
    </source>
</evidence>
<dbReference type="InterPro" id="IPR001678">
    <property type="entry name" value="MeTrfase_RsmB-F_NOP2_dom"/>
</dbReference>
<protein>
    <recommendedName>
        <fullName evidence="3">16S rRNA (cytosine(967)-C(5))-methyltransferase</fullName>
        <ecNumber evidence="3">2.1.1.176</ecNumber>
    </recommendedName>
    <alternativeName>
        <fullName evidence="10">16S rRNA m5C967 methyltransferase</fullName>
    </alternativeName>
    <alternativeName>
        <fullName evidence="11">rRNA (cytosine-C(5)-)-methyltransferase RsmB</fullName>
    </alternativeName>
</protein>
<dbReference type="EMBL" id="SHAG01000001">
    <property type="protein sequence ID" value="RZO77743.1"/>
    <property type="molecule type" value="Genomic_DNA"/>
</dbReference>
<dbReference type="SUPFAM" id="SSF48013">
    <property type="entry name" value="NusB-like"/>
    <property type="match status" value="1"/>
</dbReference>
<dbReference type="InterPro" id="IPR004573">
    <property type="entry name" value="rRNA_ssu_MeTfrase_B"/>
</dbReference>
<comment type="subcellular location">
    <subcellularLocation>
        <location evidence="2">Cytoplasm</location>
    </subcellularLocation>
</comment>
<keyword evidence="7 13" id="KW-0808">Transferase</keyword>
<dbReference type="NCBIfam" id="TIGR00563">
    <property type="entry name" value="rsmB"/>
    <property type="match status" value="1"/>
</dbReference>
<evidence type="ECO:0000256" key="11">
    <source>
        <dbReference type="ARBA" id="ARBA00031088"/>
    </source>
</evidence>
<dbReference type="GO" id="GO:0006355">
    <property type="term" value="P:regulation of DNA-templated transcription"/>
    <property type="evidence" value="ECO:0007669"/>
    <property type="project" value="InterPro"/>
</dbReference>
<dbReference type="Gene3D" id="1.10.287.730">
    <property type="entry name" value="Helix hairpin bin"/>
    <property type="match status" value="1"/>
</dbReference>
<comment type="caution">
    <text evidence="15">The sequence shown here is derived from an EMBL/GenBank/DDBJ whole genome shotgun (WGS) entry which is preliminary data.</text>
</comment>
<keyword evidence="9 13" id="KW-0694">RNA-binding</keyword>
<dbReference type="PANTHER" id="PTHR22807:SF61">
    <property type="entry name" value="NOL1_NOP2_SUN FAMILY PROTEIN _ ANTITERMINATION NUSB DOMAIN-CONTAINING PROTEIN"/>
    <property type="match status" value="1"/>
</dbReference>
<proteinExistence type="inferred from homology"/>
<evidence type="ECO:0000256" key="10">
    <source>
        <dbReference type="ARBA" id="ARBA00030399"/>
    </source>
</evidence>
<comment type="similarity">
    <text evidence="13">Belongs to the class I-like SAM-binding methyltransferase superfamily. RsmB/NOP family.</text>
</comment>
<dbReference type="Gene3D" id="3.30.70.1170">
    <property type="entry name" value="Sun protein, domain 3"/>
    <property type="match status" value="1"/>
</dbReference>
<evidence type="ECO:0000256" key="9">
    <source>
        <dbReference type="ARBA" id="ARBA00022884"/>
    </source>
</evidence>
<dbReference type="CDD" id="cd02440">
    <property type="entry name" value="AdoMet_MTases"/>
    <property type="match status" value="1"/>
</dbReference>
<dbReference type="InterPro" id="IPR035926">
    <property type="entry name" value="NusB-like_sf"/>
</dbReference>
<gene>
    <name evidence="15" type="primary">rsmB</name>
    <name evidence="15" type="ORF">EVA68_00520</name>
</gene>
<evidence type="ECO:0000256" key="8">
    <source>
        <dbReference type="ARBA" id="ARBA00022691"/>
    </source>
</evidence>
<evidence type="ECO:0000256" key="6">
    <source>
        <dbReference type="ARBA" id="ARBA00022603"/>
    </source>
</evidence>
<dbReference type="Pfam" id="PF01189">
    <property type="entry name" value="Methyltr_RsmB-F"/>
    <property type="match status" value="1"/>
</dbReference>
<dbReference type="FunFam" id="3.40.50.150:FF:000022">
    <property type="entry name" value="Ribosomal RNA small subunit methyltransferase B"/>
    <property type="match status" value="1"/>
</dbReference>
<sequence length="419" mass="47243">MREYKDAISHLTPVIKGNMMEFSVDTSPMCKQLCFGVLRHYYELVYFRNSILKKKLPSKHLDINLLLLCGIYSICHLRRPAHASVNAVVESAGMLNKSWAKGLVNAVLRNFQRQRFELEERVKLNPETNFNHPNWFIESLKDSWPDNAEQIMIANNQLAPMTLRVNKQKTTVLNYITVLNDLGIQGAAIRNLPQSIRLSSPVSVSSLPGFQDGLVSIQDEASQLIAPLINVKPGQKVLDACAAPGGKTCHLLELEPNTDLTAIDKDGYRVGQIRSNLKRLGLSCNVLETNFLTYSGCQFDRIILDAPCSATGVIRRHPDIKLLRDRNDIEKLKEGQFKLLKHAWHYLAEGGELVYSTCSVLPDENEYLINKFINEEREANLLPLDIPQGVSLKTGHQLFPKKNGHDGFYIARIRKGGEE</sequence>
<evidence type="ECO:0000313" key="16">
    <source>
        <dbReference type="Proteomes" id="UP000316199"/>
    </source>
</evidence>
<name>A0A520S5I5_9GAMM</name>
<comment type="caution">
    <text evidence="13">Lacks conserved residue(s) required for the propagation of feature annotation.</text>
</comment>
<keyword evidence="6 13" id="KW-0489">Methyltransferase</keyword>
<dbReference type="GO" id="GO:0003723">
    <property type="term" value="F:RNA binding"/>
    <property type="evidence" value="ECO:0007669"/>
    <property type="project" value="UniProtKB-UniRule"/>
</dbReference>
<feature type="binding site" evidence="13">
    <location>
        <position position="305"/>
    </location>
    <ligand>
        <name>S-adenosyl-L-methionine</name>
        <dbReference type="ChEBI" id="CHEBI:59789"/>
    </ligand>
</feature>
<dbReference type="InterPro" id="IPR029063">
    <property type="entry name" value="SAM-dependent_MTases_sf"/>
</dbReference>
<dbReference type="InterPro" id="IPR054728">
    <property type="entry name" value="RsmB-like_ferredoxin"/>
</dbReference>
<feature type="active site" description="Nucleophile" evidence="13">
    <location>
        <position position="358"/>
    </location>
</feature>
<dbReference type="GO" id="GO:0008649">
    <property type="term" value="F:rRNA methyltransferase activity"/>
    <property type="evidence" value="ECO:0007669"/>
    <property type="project" value="InterPro"/>
</dbReference>
<keyword evidence="5" id="KW-0698">rRNA processing</keyword>
<feature type="binding site" evidence="13">
    <location>
        <begin position="241"/>
        <end position="247"/>
    </location>
    <ligand>
        <name>S-adenosyl-L-methionine</name>
        <dbReference type="ChEBI" id="CHEBI:59789"/>
    </ligand>
</feature>
<keyword evidence="8 13" id="KW-0949">S-adenosyl-L-methionine</keyword>
<evidence type="ECO:0000256" key="3">
    <source>
        <dbReference type="ARBA" id="ARBA00012140"/>
    </source>
</evidence>
<evidence type="ECO:0000256" key="5">
    <source>
        <dbReference type="ARBA" id="ARBA00022552"/>
    </source>
</evidence>
<dbReference type="InterPro" id="IPR006027">
    <property type="entry name" value="NusB_RsmB_TIM44"/>
</dbReference>
<evidence type="ECO:0000259" key="14">
    <source>
        <dbReference type="PROSITE" id="PS51686"/>
    </source>
</evidence>
<feature type="domain" description="SAM-dependent MTase RsmB/NOP-type" evidence="14">
    <location>
        <begin position="151"/>
        <end position="416"/>
    </location>
</feature>
<evidence type="ECO:0000256" key="13">
    <source>
        <dbReference type="PROSITE-ProRule" id="PRU01023"/>
    </source>
</evidence>